<dbReference type="FunFam" id="3.30.200.20:FF:000162">
    <property type="entry name" value="Adenine nucleotide alpha hydrolase-like domain kinase"/>
    <property type="match status" value="1"/>
</dbReference>
<evidence type="ECO:0000256" key="3">
    <source>
        <dbReference type="ARBA" id="ARBA00022527"/>
    </source>
</evidence>
<feature type="binding site" evidence="15">
    <location>
        <position position="899"/>
    </location>
    <ligand>
        <name>ATP</name>
        <dbReference type="ChEBI" id="CHEBI:30616"/>
    </ligand>
</feature>
<dbReference type="FunFam" id="1.10.510.10:FF:000384">
    <property type="entry name" value="G-type lectin S-receptor-like serine/threonine-protein kinase"/>
    <property type="match status" value="1"/>
</dbReference>
<dbReference type="PRINTS" id="PR00019">
    <property type="entry name" value="LEURICHRPT"/>
</dbReference>
<evidence type="ECO:0000256" key="12">
    <source>
        <dbReference type="ARBA" id="ARBA00023136"/>
    </source>
</evidence>
<dbReference type="Gene3D" id="3.30.200.20">
    <property type="entry name" value="Phosphorylase Kinase, domain 1"/>
    <property type="match status" value="1"/>
</dbReference>
<evidence type="ECO:0000256" key="16">
    <source>
        <dbReference type="SAM" id="Phobius"/>
    </source>
</evidence>
<dbReference type="Pfam" id="PF00560">
    <property type="entry name" value="LRR_1"/>
    <property type="match status" value="2"/>
</dbReference>
<evidence type="ECO:0000256" key="10">
    <source>
        <dbReference type="ARBA" id="ARBA00022840"/>
    </source>
</evidence>
<comment type="catalytic activity">
    <reaction evidence="14">
        <text>L-seryl-[protein] + ATP = O-phospho-L-seryl-[protein] + ADP + H(+)</text>
        <dbReference type="Rhea" id="RHEA:17989"/>
        <dbReference type="Rhea" id="RHEA-COMP:9863"/>
        <dbReference type="Rhea" id="RHEA-COMP:11604"/>
        <dbReference type="ChEBI" id="CHEBI:15378"/>
        <dbReference type="ChEBI" id="CHEBI:29999"/>
        <dbReference type="ChEBI" id="CHEBI:30616"/>
        <dbReference type="ChEBI" id="CHEBI:83421"/>
        <dbReference type="ChEBI" id="CHEBI:456216"/>
        <dbReference type="EC" id="2.7.11.1"/>
    </reaction>
</comment>
<keyword evidence="9" id="KW-0418">Kinase</keyword>
<keyword evidence="7" id="KW-0677">Repeat</keyword>
<evidence type="ECO:0000256" key="9">
    <source>
        <dbReference type="ARBA" id="ARBA00022777"/>
    </source>
</evidence>
<dbReference type="CDD" id="cd14066">
    <property type="entry name" value="STKc_IRAK"/>
    <property type="match status" value="1"/>
</dbReference>
<dbReference type="SUPFAM" id="SSF52058">
    <property type="entry name" value="L domain-like"/>
    <property type="match status" value="1"/>
</dbReference>
<dbReference type="InterPro" id="IPR011009">
    <property type="entry name" value="Kinase-like_dom_sf"/>
</dbReference>
<comment type="subcellular location">
    <subcellularLocation>
        <location evidence="1">Membrane</location>
        <topology evidence="1">Single-pass membrane protein</topology>
    </subcellularLocation>
</comment>
<evidence type="ECO:0000256" key="5">
    <source>
        <dbReference type="ARBA" id="ARBA00022679"/>
    </source>
</evidence>
<keyword evidence="3" id="KW-0723">Serine/threonine-protein kinase</keyword>
<dbReference type="EMBL" id="JBJQOH010000008">
    <property type="protein sequence ID" value="KAL3675661.1"/>
    <property type="molecule type" value="Genomic_DNA"/>
</dbReference>
<reference evidence="18 19" key="1">
    <citation type="submission" date="2024-09" db="EMBL/GenBank/DDBJ databases">
        <title>Chromosome-scale assembly of Riccia sorocarpa.</title>
        <authorList>
            <person name="Paukszto L."/>
        </authorList>
    </citation>
    <scope>NUCLEOTIDE SEQUENCE [LARGE SCALE GENOMIC DNA]</scope>
    <source>
        <strain evidence="18">LP-2024</strain>
        <tissue evidence="18">Aerial parts of the thallus</tissue>
    </source>
</reference>
<evidence type="ECO:0000313" key="19">
    <source>
        <dbReference type="Proteomes" id="UP001633002"/>
    </source>
</evidence>
<feature type="domain" description="Protein kinase" evidence="17">
    <location>
        <begin position="871"/>
        <end position="1140"/>
    </location>
</feature>
<dbReference type="SMART" id="SM00220">
    <property type="entry name" value="S_TKc"/>
    <property type="match status" value="1"/>
</dbReference>
<keyword evidence="4" id="KW-0433">Leucine-rich repeat</keyword>
<organism evidence="18 19">
    <name type="scientific">Riccia sorocarpa</name>
    <dbReference type="NCBI Taxonomy" id="122646"/>
    <lineage>
        <taxon>Eukaryota</taxon>
        <taxon>Viridiplantae</taxon>
        <taxon>Streptophyta</taxon>
        <taxon>Embryophyta</taxon>
        <taxon>Marchantiophyta</taxon>
        <taxon>Marchantiopsida</taxon>
        <taxon>Marchantiidae</taxon>
        <taxon>Marchantiales</taxon>
        <taxon>Ricciaceae</taxon>
        <taxon>Riccia</taxon>
    </lineage>
</organism>
<dbReference type="InterPro" id="IPR001611">
    <property type="entry name" value="Leu-rich_rpt"/>
</dbReference>
<gene>
    <name evidence="18" type="ORF">R1sor_025609</name>
</gene>
<dbReference type="PROSITE" id="PS00108">
    <property type="entry name" value="PROTEIN_KINASE_ST"/>
    <property type="match status" value="1"/>
</dbReference>
<dbReference type="SUPFAM" id="SSF56112">
    <property type="entry name" value="Protein kinase-like (PK-like)"/>
    <property type="match status" value="1"/>
</dbReference>
<comment type="catalytic activity">
    <reaction evidence="13">
        <text>L-threonyl-[protein] + ATP = O-phospho-L-threonyl-[protein] + ADP + H(+)</text>
        <dbReference type="Rhea" id="RHEA:46608"/>
        <dbReference type="Rhea" id="RHEA-COMP:11060"/>
        <dbReference type="Rhea" id="RHEA-COMP:11605"/>
        <dbReference type="ChEBI" id="CHEBI:15378"/>
        <dbReference type="ChEBI" id="CHEBI:30013"/>
        <dbReference type="ChEBI" id="CHEBI:30616"/>
        <dbReference type="ChEBI" id="CHEBI:61977"/>
        <dbReference type="ChEBI" id="CHEBI:456216"/>
        <dbReference type="EC" id="2.7.11.1"/>
    </reaction>
</comment>
<evidence type="ECO:0000256" key="1">
    <source>
        <dbReference type="ARBA" id="ARBA00004167"/>
    </source>
</evidence>
<dbReference type="InterPro" id="IPR000719">
    <property type="entry name" value="Prot_kinase_dom"/>
</dbReference>
<keyword evidence="19" id="KW-1185">Reference proteome</keyword>
<evidence type="ECO:0000259" key="17">
    <source>
        <dbReference type="PROSITE" id="PS50011"/>
    </source>
</evidence>
<dbReference type="GO" id="GO:0016020">
    <property type="term" value="C:membrane"/>
    <property type="evidence" value="ECO:0007669"/>
    <property type="project" value="UniProtKB-SubCell"/>
</dbReference>
<keyword evidence="5" id="KW-0808">Transferase</keyword>
<proteinExistence type="predicted"/>
<dbReference type="Gene3D" id="1.10.510.10">
    <property type="entry name" value="Transferase(Phosphotransferase) domain 1"/>
    <property type="match status" value="1"/>
</dbReference>
<evidence type="ECO:0000256" key="7">
    <source>
        <dbReference type="ARBA" id="ARBA00022737"/>
    </source>
</evidence>
<evidence type="ECO:0000256" key="2">
    <source>
        <dbReference type="ARBA" id="ARBA00012513"/>
    </source>
</evidence>
<dbReference type="InterPro" id="IPR024788">
    <property type="entry name" value="Malectin-like_Carb-bd_dom"/>
</dbReference>
<dbReference type="InterPro" id="IPR017441">
    <property type="entry name" value="Protein_kinase_ATP_BS"/>
</dbReference>
<accession>A0ABD3GAM6</accession>
<dbReference type="EC" id="2.7.11.1" evidence="2"/>
<keyword evidence="8 15" id="KW-0547">Nucleotide-binding</keyword>
<dbReference type="PANTHER" id="PTHR45631">
    <property type="entry name" value="OS07G0107800 PROTEIN-RELATED"/>
    <property type="match status" value="1"/>
</dbReference>
<dbReference type="InterPro" id="IPR032675">
    <property type="entry name" value="LRR_dom_sf"/>
</dbReference>
<evidence type="ECO:0000313" key="18">
    <source>
        <dbReference type="EMBL" id="KAL3675661.1"/>
    </source>
</evidence>
<name>A0ABD3GAM6_9MARC</name>
<keyword evidence="6 16" id="KW-0812">Transmembrane</keyword>
<keyword evidence="12 16" id="KW-0472">Membrane</keyword>
<dbReference type="AlphaFoldDB" id="A0ABD3GAM6"/>
<evidence type="ECO:0000256" key="11">
    <source>
        <dbReference type="ARBA" id="ARBA00022989"/>
    </source>
</evidence>
<keyword evidence="11 16" id="KW-1133">Transmembrane helix</keyword>
<dbReference type="PANTHER" id="PTHR45631:SF68">
    <property type="entry name" value="REPEAT FAMILY PROTEIN, PUTATIVE, EXPRESSED-RELATED"/>
    <property type="match status" value="1"/>
</dbReference>
<keyword evidence="10 15" id="KW-0067">ATP-binding</keyword>
<protein>
    <recommendedName>
        <fullName evidence="2">non-specific serine/threonine protein kinase</fullName>
        <ecNumber evidence="2">2.7.11.1</ecNumber>
    </recommendedName>
</protein>
<dbReference type="PROSITE" id="PS50011">
    <property type="entry name" value="PROTEIN_KINASE_DOM"/>
    <property type="match status" value="1"/>
</dbReference>
<evidence type="ECO:0000256" key="15">
    <source>
        <dbReference type="PROSITE-ProRule" id="PRU10141"/>
    </source>
</evidence>
<evidence type="ECO:0000256" key="13">
    <source>
        <dbReference type="ARBA" id="ARBA00047899"/>
    </source>
</evidence>
<dbReference type="Gene3D" id="3.80.10.10">
    <property type="entry name" value="Ribonuclease Inhibitor"/>
    <property type="match status" value="2"/>
</dbReference>
<dbReference type="PROSITE" id="PS00107">
    <property type="entry name" value="PROTEIN_KINASE_ATP"/>
    <property type="match status" value="1"/>
</dbReference>
<evidence type="ECO:0000256" key="14">
    <source>
        <dbReference type="ARBA" id="ARBA00048679"/>
    </source>
</evidence>
<dbReference type="GO" id="GO:0005524">
    <property type="term" value="F:ATP binding"/>
    <property type="evidence" value="ECO:0007669"/>
    <property type="project" value="UniProtKB-UniRule"/>
</dbReference>
<comment type="caution">
    <text evidence="18">The sequence shown here is derived from an EMBL/GenBank/DDBJ whole genome shotgun (WGS) entry which is preliminary data.</text>
</comment>
<evidence type="ECO:0000256" key="6">
    <source>
        <dbReference type="ARBA" id="ARBA00022692"/>
    </source>
</evidence>
<dbReference type="GO" id="GO:0004674">
    <property type="term" value="F:protein serine/threonine kinase activity"/>
    <property type="evidence" value="ECO:0007669"/>
    <property type="project" value="UniProtKB-KW"/>
</dbReference>
<dbReference type="Pfam" id="PF12819">
    <property type="entry name" value="Malectin_like"/>
    <property type="match status" value="1"/>
</dbReference>
<dbReference type="Proteomes" id="UP001633002">
    <property type="component" value="Unassembled WGS sequence"/>
</dbReference>
<dbReference type="InterPro" id="IPR001245">
    <property type="entry name" value="Ser-Thr/Tyr_kinase_cat_dom"/>
</dbReference>
<dbReference type="InterPro" id="IPR008271">
    <property type="entry name" value="Ser/Thr_kinase_AS"/>
</dbReference>
<sequence length="1209" mass="135138">MALLLHCGPECRATKVHNPVTEYCMILMSILVLTSLYAAGICNGIPLEPFGYVSIDCGGVGGYNDSVTGLAWVGENDYLESYADLISANLISSINLTQDSNSTFRDNVKQLETARVFNFSSNFTKYCYKFNLSLSNKNSTVYLVRAMFPTPQVPGSDLPGMVVDTSFVEVSYTTDDYEPLTIELLATASDESMDVCLTPRISTGTIGAISSLEVRSVPETLYPVLIHGKVDVDGRILQDTLNYYVTQARLNFGGDGSSPAIRYPSDKYDRLWYAAPRGDRQSRKIPVSSIYGLDKFNVKSMKGSTVPNISPEDDLFQVPLPVSTSALEGVDSTSNISFQLDNGDHGSIYCLSIVLFDVDADENRSRIVNIYNEDYDDQDYNDPNYYSLNYSGPWQWILQDTEVPKTQTKIWSDTAFKFYSDHTIFVIRPAANSARPVMVNALELYAVVENVPLKTYPSDVSKVHILRDKLPVSGKSFGDPCLPVPWEWIKCDLDIGVIAEINLGSWGLQGSLRADFELPGLLTVLDLSNNRLNGTLPRSLSIFSSPNKIDLSENSFTGSIPDFELNTYDGLKVFNLSCNNMSGNLKRFTANLTGLRILDLSHNSFEGTMPVFPNRTLEVLNLSSNHLSGSINLASDPDLLGWDLEDSYLILGIKRGLQPLRALRLEKNNFSGMIPDDIWSYESKLETVDLSNNSFAELNLTTWTSNNFIGRQRVNLVNNNIKHVTFGGSDVIAYLEYMDDKEMQRLLESVPGYILLGKDNEWCHSSELSCGRVLKAYLCRDSESEDYDYSLFTHKSRMCIRHPVSSQRTLLISLGVSGSVFLATVCVLLVFLRRLWKRMKILRQIQEELAKEDVRPPFYKYEELRSATKGFSKENELGKGGFGAVYKAELADKSIVAVKLLYPMEQNLTDFLKETVLITGIKHRNLVQLKGCCVRDKKRILVYEFAENGNLAQALWGNDRSCSLNWAQRLRICIGVAKGLSYLHEELQPKIIHRDIKPYNILLDKDWNAKIADFGLARQVEGDAGTHATKLGGTMGYVSPEYMTQGLITEKLDVYSYGILLLEIISGRKCIDTSAPTEEVYLRNWAFNLYKEGCISKMAENPLLDSVTVEEIESLLKIAMSCVQQNYEHRPSMSKVVIMLTGNASDVASDIVDELRDQQQSLYNSVFGALRVSNVSGTEGREDQVLLESTSMSHSDGTEIELSLSLSNR</sequence>
<evidence type="ECO:0000256" key="4">
    <source>
        <dbReference type="ARBA" id="ARBA00022614"/>
    </source>
</evidence>
<evidence type="ECO:0000256" key="8">
    <source>
        <dbReference type="ARBA" id="ARBA00022741"/>
    </source>
</evidence>
<dbReference type="Pfam" id="PF07714">
    <property type="entry name" value="PK_Tyr_Ser-Thr"/>
    <property type="match status" value="1"/>
</dbReference>
<feature type="transmembrane region" description="Helical" evidence="16">
    <location>
        <begin position="810"/>
        <end position="832"/>
    </location>
</feature>